<reference evidence="2 3" key="1">
    <citation type="journal article" date="2019" name="Commun. Biol.">
        <title>The bagworm genome reveals a unique fibroin gene that provides high tensile strength.</title>
        <authorList>
            <person name="Kono N."/>
            <person name="Nakamura H."/>
            <person name="Ohtoshi R."/>
            <person name="Tomita M."/>
            <person name="Numata K."/>
            <person name="Arakawa K."/>
        </authorList>
    </citation>
    <scope>NUCLEOTIDE SEQUENCE [LARGE SCALE GENOMIC DNA]</scope>
</reference>
<keyword evidence="3" id="KW-1185">Reference proteome</keyword>
<comment type="caution">
    <text evidence="2">The sequence shown here is derived from an EMBL/GenBank/DDBJ whole genome shotgun (WGS) entry which is preliminary data.</text>
</comment>
<gene>
    <name evidence="2" type="ORF">EVAR_61124_1</name>
</gene>
<evidence type="ECO:0000313" key="2">
    <source>
        <dbReference type="EMBL" id="GBP86425.1"/>
    </source>
</evidence>
<sequence>MSRRRSSSVKLQFNYLRIRHSGARARGHAPRGRHGPGSRRRRRGTGGGEMENDGRKKNGRIEEWKNGRLKEWNDFRIHIQSRAPISELDPVDSINISALKFPSNLILSHRITSELLSCRRGRGLTASRVHEYIIRRITRQYRREAVSLNNPGAAIVTLRHCVLGNCRRNVVL</sequence>
<proteinExistence type="predicted"/>
<feature type="compositionally biased region" description="Basic residues" evidence="1">
    <location>
        <begin position="20"/>
        <end position="44"/>
    </location>
</feature>
<protein>
    <submittedName>
        <fullName evidence="2">Uncharacterized protein</fullName>
    </submittedName>
</protein>
<dbReference type="EMBL" id="BGZK01001794">
    <property type="protein sequence ID" value="GBP86425.1"/>
    <property type="molecule type" value="Genomic_DNA"/>
</dbReference>
<dbReference type="Proteomes" id="UP000299102">
    <property type="component" value="Unassembled WGS sequence"/>
</dbReference>
<evidence type="ECO:0000313" key="3">
    <source>
        <dbReference type="Proteomes" id="UP000299102"/>
    </source>
</evidence>
<feature type="region of interest" description="Disordered" evidence="1">
    <location>
        <begin position="20"/>
        <end position="59"/>
    </location>
</feature>
<accession>A0A4C1ZIQ0</accession>
<evidence type="ECO:0000256" key="1">
    <source>
        <dbReference type="SAM" id="MobiDB-lite"/>
    </source>
</evidence>
<dbReference type="AlphaFoldDB" id="A0A4C1ZIQ0"/>
<organism evidence="2 3">
    <name type="scientific">Eumeta variegata</name>
    <name type="common">Bagworm moth</name>
    <name type="synonym">Eumeta japonica</name>
    <dbReference type="NCBI Taxonomy" id="151549"/>
    <lineage>
        <taxon>Eukaryota</taxon>
        <taxon>Metazoa</taxon>
        <taxon>Ecdysozoa</taxon>
        <taxon>Arthropoda</taxon>
        <taxon>Hexapoda</taxon>
        <taxon>Insecta</taxon>
        <taxon>Pterygota</taxon>
        <taxon>Neoptera</taxon>
        <taxon>Endopterygota</taxon>
        <taxon>Lepidoptera</taxon>
        <taxon>Glossata</taxon>
        <taxon>Ditrysia</taxon>
        <taxon>Tineoidea</taxon>
        <taxon>Psychidae</taxon>
        <taxon>Oiketicinae</taxon>
        <taxon>Eumeta</taxon>
    </lineage>
</organism>
<name>A0A4C1ZIQ0_EUMVA</name>